<evidence type="ECO:0000256" key="2">
    <source>
        <dbReference type="SAM" id="Phobius"/>
    </source>
</evidence>
<dbReference type="RefSeq" id="WP_157776386.1">
    <property type="nucleotide sequence ID" value="NZ_AP018112.1"/>
</dbReference>
<dbReference type="NCBIfam" id="NF038228">
    <property type="entry name" value="IcmH_DotU_IVB"/>
    <property type="match status" value="1"/>
</dbReference>
<accession>A0A1Y1BPM7</accession>
<protein>
    <submittedName>
        <fullName evidence="4">Type VI secretion system protein ImpK</fullName>
    </submittedName>
</protein>
<feature type="domain" description="Type IV / VI secretion system DotU" evidence="3">
    <location>
        <begin position="73"/>
        <end position="276"/>
    </location>
</feature>
<feature type="transmembrane region" description="Helical" evidence="2">
    <location>
        <begin position="254"/>
        <end position="274"/>
    </location>
</feature>
<evidence type="ECO:0000313" key="4">
    <source>
        <dbReference type="EMBL" id="BAX60996.1"/>
    </source>
</evidence>
<dbReference type="InterPro" id="IPR038522">
    <property type="entry name" value="T4/T6SS_DotU_sf"/>
</dbReference>
<reference evidence="4 5" key="1">
    <citation type="journal article" date="2017" name="Genome Announc.">
        <title>Complete Genome Sequence of Burkholderia stabilis FERMP-21014.</title>
        <authorList>
            <person name="Konishi K."/>
            <person name="Kumagai T."/>
            <person name="Sakasegawa S."/>
            <person name="Tamura T."/>
        </authorList>
    </citation>
    <scope>NUCLEOTIDE SEQUENCE [LARGE SCALE GENOMIC DNA]</scope>
    <source>
        <strain evidence="4 5">FERMP-21014</strain>
    </source>
</reference>
<dbReference type="Pfam" id="PF09850">
    <property type="entry name" value="DotU"/>
    <property type="match status" value="1"/>
</dbReference>
<dbReference type="Gene3D" id="1.25.40.590">
    <property type="entry name" value="Type IV / VI secretion system, DotU"/>
    <property type="match status" value="1"/>
</dbReference>
<dbReference type="PANTHER" id="PTHR38033">
    <property type="entry name" value="MEMBRANE PROTEIN-RELATED"/>
    <property type="match status" value="1"/>
</dbReference>
<organism evidence="4 5">
    <name type="scientific">Burkholderia stabilis</name>
    <dbReference type="NCBI Taxonomy" id="95485"/>
    <lineage>
        <taxon>Bacteria</taxon>
        <taxon>Pseudomonadati</taxon>
        <taxon>Pseudomonadota</taxon>
        <taxon>Betaproteobacteria</taxon>
        <taxon>Burkholderiales</taxon>
        <taxon>Burkholderiaceae</taxon>
        <taxon>Burkholderia</taxon>
        <taxon>Burkholderia cepacia complex</taxon>
    </lineage>
</organism>
<keyword evidence="2" id="KW-0472">Membrane</keyword>
<keyword evidence="2" id="KW-1133">Transmembrane helix</keyword>
<dbReference type="NCBIfam" id="TIGR03349">
    <property type="entry name" value="IV_VI_DotU"/>
    <property type="match status" value="1"/>
</dbReference>
<dbReference type="PANTHER" id="PTHR38033:SF1">
    <property type="entry name" value="DOTU FAMILY TYPE IV_VI SECRETION SYSTEM PROTEIN"/>
    <property type="match status" value="1"/>
</dbReference>
<dbReference type="EMBL" id="AP018112">
    <property type="protein sequence ID" value="BAX60996.1"/>
    <property type="molecule type" value="Genomic_DNA"/>
</dbReference>
<sequence>MTSVANSHTAPNQPPVAVRTKQKPGAPASPTGAFLSGKNLQGRAGPRRRSLGAIPVGEDEQVRLDAVLRHRNPLLEASRVLLRALVDMPELIRLGHDEALRNLLIDEVNAFERLCERANIRVEHAIGARYGLCAALDEAAMRELARDAIRSSDWAANALMIRIREDNRSGAKVYALASHLLNDPDEHAALMEVIYRLLCLGFEGQYGANGRRQRDRYRERLYQKISRHAPSTQGDLSDSISSTATIQRRPPFEIPVWMSAAVISAALLGLYGYAHHVLDTMSQTVKQQITEAARAVPTASSDLLRQSEP</sequence>
<keyword evidence="2" id="KW-0812">Transmembrane</keyword>
<name>A0A1Y1BPM7_9BURK</name>
<evidence type="ECO:0000259" key="3">
    <source>
        <dbReference type="Pfam" id="PF09850"/>
    </source>
</evidence>
<proteinExistence type="predicted"/>
<dbReference type="Proteomes" id="UP000218432">
    <property type="component" value="Chromosome 2"/>
</dbReference>
<dbReference type="InterPro" id="IPR017732">
    <property type="entry name" value="T4/T6SS_DotU"/>
</dbReference>
<gene>
    <name evidence="4" type="ORF">BSFP_038620</name>
</gene>
<evidence type="ECO:0000256" key="1">
    <source>
        <dbReference type="SAM" id="MobiDB-lite"/>
    </source>
</evidence>
<evidence type="ECO:0000313" key="5">
    <source>
        <dbReference type="Proteomes" id="UP000218432"/>
    </source>
</evidence>
<dbReference type="AlphaFoldDB" id="A0A1Y1BPM7"/>
<feature type="compositionally biased region" description="Polar residues" evidence="1">
    <location>
        <begin position="1"/>
        <end position="11"/>
    </location>
</feature>
<feature type="region of interest" description="Disordered" evidence="1">
    <location>
        <begin position="1"/>
        <end position="51"/>
    </location>
</feature>